<comment type="caution">
    <text evidence="2">The sequence shown here is derived from an EMBL/GenBank/DDBJ whole genome shotgun (WGS) entry which is preliminary data.</text>
</comment>
<feature type="compositionally biased region" description="Low complexity" evidence="1">
    <location>
        <begin position="7"/>
        <end position="16"/>
    </location>
</feature>
<feature type="region of interest" description="Disordered" evidence="1">
    <location>
        <begin position="1"/>
        <end position="50"/>
    </location>
</feature>
<dbReference type="Proteomes" id="UP000593564">
    <property type="component" value="Unassembled WGS sequence"/>
</dbReference>
<organism evidence="2 3">
    <name type="scientific">Camellia sinensis</name>
    <name type="common">Tea plant</name>
    <name type="synonym">Thea sinensis</name>
    <dbReference type="NCBI Taxonomy" id="4442"/>
    <lineage>
        <taxon>Eukaryota</taxon>
        <taxon>Viridiplantae</taxon>
        <taxon>Streptophyta</taxon>
        <taxon>Embryophyta</taxon>
        <taxon>Tracheophyta</taxon>
        <taxon>Spermatophyta</taxon>
        <taxon>Magnoliopsida</taxon>
        <taxon>eudicotyledons</taxon>
        <taxon>Gunneridae</taxon>
        <taxon>Pentapetalae</taxon>
        <taxon>asterids</taxon>
        <taxon>Ericales</taxon>
        <taxon>Theaceae</taxon>
        <taxon>Camellia</taxon>
    </lineage>
</organism>
<reference evidence="3" key="1">
    <citation type="journal article" date="2020" name="Nat. Commun.">
        <title>Genome assembly of wild tea tree DASZ reveals pedigree and selection history of tea varieties.</title>
        <authorList>
            <person name="Zhang W."/>
            <person name="Zhang Y."/>
            <person name="Qiu H."/>
            <person name="Guo Y."/>
            <person name="Wan H."/>
            <person name="Zhang X."/>
            <person name="Scossa F."/>
            <person name="Alseekh S."/>
            <person name="Zhang Q."/>
            <person name="Wang P."/>
            <person name="Xu L."/>
            <person name="Schmidt M.H."/>
            <person name="Jia X."/>
            <person name="Li D."/>
            <person name="Zhu A."/>
            <person name="Guo F."/>
            <person name="Chen W."/>
            <person name="Ni D."/>
            <person name="Usadel B."/>
            <person name="Fernie A.R."/>
            <person name="Wen W."/>
        </authorList>
    </citation>
    <scope>NUCLEOTIDE SEQUENCE [LARGE SCALE GENOMIC DNA]</scope>
    <source>
        <strain evidence="3">cv. G240</strain>
    </source>
</reference>
<feature type="compositionally biased region" description="Polar residues" evidence="1">
    <location>
        <begin position="17"/>
        <end position="33"/>
    </location>
</feature>
<reference evidence="2 3" key="2">
    <citation type="submission" date="2020-07" db="EMBL/GenBank/DDBJ databases">
        <title>Genome assembly of wild tea tree DASZ reveals pedigree and selection history of tea varieties.</title>
        <authorList>
            <person name="Zhang W."/>
        </authorList>
    </citation>
    <scope>NUCLEOTIDE SEQUENCE [LARGE SCALE GENOMIC DNA]</scope>
    <source>
        <strain evidence="3">cv. G240</strain>
        <tissue evidence="2">Leaf</tissue>
    </source>
</reference>
<evidence type="ECO:0000313" key="2">
    <source>
        <dbReference type="EMBL" id="KAF5955194.1"/>
    </source>
</evidence>
<protein>
    <submittedName>
        <fullName evidence="2">Uncharacterized protein</fullName>
    </submittedName>
</protein>
<keyword evidence="3" id="KW-1185">Reference proteome</keyword>
<evidence type="ECO:0000256" key="1">
    <source>
        <dbReference type="SAM" id="MobiDB-lite"/>
    </source>
</evidence>
<evidence type="ECO:0000313" key="3">
    <source>
        <dbReference type="Proteomes" id="UP000593564"/>
    </source>
</evidence>
<dbReference type="EMBL" id="JACBKZ010000003">
    <property type="protein sequence ID" value="KAF5955194.1"/>
    <property type="molecule type" value="Genomic_DNA"/>
</dbReference>
<proteinExistence type="predicted"/>
<sequence>MSEQHSPVVPNVEVPPTTSDPSEVASPSLSSPGSRALDEQLQAPNSPAKQLLAPNSTHIVHVCVRAPRCCFSAPNVLTNTTDALQLYAPDPSKRKRKSRIDDRFNRPSLFRPPRR</sequence>
<name>A0A7J7HT29_CAMSI</name>
<gene>
    <name evidence="2" type="ORF">HYC85_008050</name>
</gene>
<feature type="region of interest" description="Disordered" evidence="1">
    <location>
        <begin position="88"/>
        <end position="115"/>
    </location>
</feature>
<dbReference type="AlphaFoldDB" id="A0A7J7HT29"/>
<accession>A0A7J7HT29</accession>